<dbReference type="AlphaFoldDB" id="A0A235CKW2"/>
<gene>
    <name evidence="8" type="ORF">B6S09_07295</name>
</gene>
<proteinExistence type="predicted"/>
<dbReference type="GO" id="GO:0005886">
    <property type="term" value="C:plasma membrane"/>
    <property type="evidence" value="ECO:0007669"/>
    <property type="project" value="UniProtKB-SubCell"/>
</dbReference>
<dbReference type="InterPro" id="IPR000620">
    <property type="entry name" value="EamA_dom"/>
</dbReference>
<feature type="transmembrane region" description="Helical" evidence="6">
    <location>
        <begin position="95"/>
        <end position="116"/>
    </location>
</feature>
<name>A0A235CKW2_9GAMM</name>
<dbReference type="Proteomes" id="UP000243640">
    <property type="component" value="Unassembled WGS sequence"/>
</dbReference>
<evidence type="ECO:0000256" key="6">
    <source>
        <dbReference type="SAM" id="Phobius"/>
    </source>
</evidence>
<comment type="caution">
    <text evidence="8">The sequence shown here is derived from an EMBL/GenBank/DDBJ whole genome shotgun (WGS) entry which is preliminary data.</text>
</comment>
<keyword evidence="3 6" id="KW-0812">Transmembrane</keyword>
<feature type="domain" description="EamA" evidence="7">
    <location>
        <begin position="7"/>
        <end position="139"/>
    </location>
</feature>
<feature type="domain" description="EamA" evidence="7">
    <location>
        <begin position="153"/>
        <end position="284"/>
    </location>
</feature>
<evidence type="ECO:0000313" key="9">
    <source>
        <dbReference type="Proteomes" id="UP000243640"/>
    </source>
</evidence>
<evidence type="ECO:0000256" key="2">
    <source>
        <dbReference type="ARBA" id="ARBA00022475"/>
    </source>
</evidence>
<reference evidence="8 9" key="1">
    <citation type="submission" date="2017-08" db="EMBL/GenBank/DDBJ databases">
        <title>Draft Genome Sequence of the Marine Bacterium Oceanimonas baumannii ATCC 700832.</title>
        <authorList>
            <person name="Mcclelland W.D."/>
            <person name="Brennan M.A."/>
            <person name="Trachtenberg A.M."/>
            <person name="Maclea K.S."/>
        </authorList>
    </citation>
    <scope>NUCLEOTIDE SEQUENCE [LARGE SCALE GENOMIC DNA]</scope>
    <source>
        <strain evidence="8 9">ATCC 700832</strain>
    </source>
</reference>
<keyword evidence="2" id="KW-1003">Cell membrane</keyword>
<evidence type="ECO:0000313" key="8">
    <source>
        <dbReference type="EMBL" id="OYD24994.1"/>
    </source>
</evidence>
<feature type="transmembrane region" description="Helical" evidence="6">
    <location>
        <begin position="244"/>
        <end position="262"/>
    </location>
</feature>
<feature type="transmembrane region" description="Helical" evidence="6">
    <location>
        <begin position="38"/>
        <end position="58"/>
    </location>
</feature>
<dbReference type="InterPro" id="IPR051258">
    <property type="entry name" value="Diverse_Substrate_Transporter"/>
</dbReference>
<evidence type="ECO:0000256" key="1">
    <source>
        <dbReference type="ARBA" id="ARBA00004651"/>
    </source>
</evidence>
<evidence type="ECO:0000256" key="4">
    <source>
        <dbReference type="ARBA" id="ARBA00022989"/>
    </source>
</evidence>
<feature type="transmembrane region" description="Helical" evidence="6">
    <location>
        <begin position="152"/>
        <end position="172"/>
    </location>
</feature>
<protein>
    <submittedName>
        <fullName evidence="8">EamA family transporter</fullName>
    </submittedName>
</protein>
<organism evidence="8 9">
    <name type="scientific">Oceanimonas baumannii</name>
    <dbReference type="NCBI Taxonomy" id="129578"/>
    <lineage>
        <taxon>Bacteria</taxon>
        <taxon>Pseudomonadati</taxon>
        <taxon>Pseudomonadota</taxon>
        <taxon>Gammaproteobacteria</taxon>
        <taxon>Aeromonadales</taxon>
        <taxon>Aeromonadaceae</taxon>
        <taxon>Oceanimonas</taxon>
    </lineage>
</organism>
<keyword evidence="5 6" id="KW-0472">Membrane</keyword>
<feature type="transmembrane region" description="Helical" evidence="6">
    <location>
        <begin position="70"/>
        <end position="89"/>
    </location>
</feature>
<evidence type="ECO:0000259" key="7">
    <source>
        <dbReference type="Pfam" id="PF00892"/>
    </source>
</evidence>
<feature type="transmembrane region" description="Helical" evidence="6">
    <location>
        <begin position="215"/>
        <end position="232"/>
    </location>
</feature>
<dbReference type="InterPro" id="IPR037185">
    <property type="entry name" value="EmrE-like"/>
</dbReference>
<feature type="transmembrane region" description="Helical" evidence="6">
    <location>
        <begin position="268"/>
        <end position="286"/>
    </location>
</feature>
<dbReference type="SUPFAM" id="SSF103481">
    <property type="entry name" value="Multidrug resistance efflux transporter EmrE"/>
    <property type="match status" value="2"/>
</dbReference>
<evidence type="ECO:0000256" key="3">
    <source>
        <dbReference type="ARBA" id="ARBA00022692"/>
    </source>
</evidence>
<sequence>MRSPVLYLFPLLAVVIWAGNSLVNKLSADVIAPEAISFYRWAFALLVLTPVLLPGVWRRRAMIRPQLGKLAVLAALGMVLNQSLAYFAAATTSATNMALITSLVPVISLLLAVPLLGARLSKLALLGAFISFGGLLFMLGKGNLSGLATSVVPGDLLLLLAAVVYALYGLLLKRWSLQLPTWDLLYMQILIAVVLLSPLLLIASDISISQASLPLIAYAGICASILAPWAWIRAIALLGTERTAIFMNLMPVFTAVLASTLLDEQLGVPHYVGGALVLTGVSLVQYRARRPGVELKAQAG</sequence>
<dbReference type="EMBL" id="NQJF01000005">
    <property type="protein sequence ID" value="OYD24994.1"/>
    <property type="molecule type" value="Genomic_DNA"/>
</dbReference>
<dbReference type="Pfam" id="PF00892">
    <property type="entry name" value="EamA"/>
    <property type="match status" value="2"/>
</dbReference>
<feature type="transmembrane region" description="Helical" evidence="6">
    <location>
        <begin position="184"/>
        <end position="203"/>
    </location>
</feature>
<keyword evidence="4 6" id="KW-1133">Transmembrane helix</keyword>
<dbReference type="PANTHER" id="PTHR42920">
    <property type="entry name" value="OS03G0707200 PROTEIN-RELATED"/>
    <property type="match status" value="1"/>
</dbReference>
<dbReference type="PANTHER" id="PTHR42920:SF11">
    <property type="entry name" value="INNER MEMBRANE PROTEIN YTFF"/>
    <property type="match status" value="1"/>
</dbReference>
<comment type="subcellular location">
    <subcellularLocation>
        <location evidence="1">Cell membrane</location>
        <topology evidence="1">Multi-pass membrane protein</topology>
    </subcellularLocation>
</comment>
<evidence type="ECO:0000256" key="5">
    <source>
        <dbReference type="ARBA" id="ARBA00023136"/>
    </source>
</evidence>
<dbReference type="OrthoDB" id="4167046at2"/>
<feature type="transmembrane region" description="Helical" evidence="6">
    <location>
        <begin position="123"/>
        <end position="140"/>
    </location>
</feature>
<accession>A0A235CKW2</accession>